<reference evidence="1 2" key="1">
    <citation type="submission" date="2017-11" db="EMBL/GenBank/DDBJ databases">
        <title>De-novo sequencing of pomegranate (Punica granatum L.) genome.</title>
        <authorList>
            <person name="Akparov Z."/>
            <person name="Amiraslanov A."/>
            <person name="Hajiyeva S."/>
            <person name="Abbasov M."/>
            <person name="Kaur K."/>
            <person name="Hamwieh A."/>
            <person name="Solovyev V."/>
            <person name="Salamov A."/>
            <person name="Braich B."/>
            <person name="Kosarev P."/>
            <person name="Mahmoud A."/>
            <person name="Hajiyev E."/>
            <person name="Babayeva S."/>
            <person name="Izzatullayeva V."/>
            <person name="Mammadov A."/>
            <person name="Mammadov A."/>
            <person name="Sharifova S."/>
            <person name="Ojaghi J."/>
            <person name="Eynullazada K."/>
            <person name="Bayramov B."/>
            <person name="Abdulazimova A."/>
            <person name="Shahmuradov I."/>
        </authorList>
    </citation>
    <scope>NUCLEOTIDE SEQUENCE [LARGE SCALE GENOMIC DNA]</scope>
    <source>
        <strain evidence="2">cv. AG2017</strain>
        <tissue evidence="1">Leaf</tissue>
    </source>
</reference>
<accession>A0A2I0JVE9</accession>
<gene>
    <name evidence="1" type="ORF">CRG98_019316</name>
</gene>
<organism evidence="1 2">
    <name type="scientific">Punica granatum</name>
    <name type="common">Pomegranate</name>
    <dbReference type="NCBI Taxonomy" id="22663"/>
    <lineage>
        <taxon>Eukaryota</taxon>
        <taxon>Viridiplantae</taxon>
        <taxon>Streptophyta</taxon>
        <taxon>Embryophyta</taxon>
        <taxon>Tracheophyta</taxon>
        <taxon>Spermatophyta</taxon>
        <taxon>Magnoliopsida</taxon>
        <taxon>eudicotyledons</taxon>
        <taxon>Gunneridae</taxon>
        <taxon>Pentapetalae</taxon>
        <taxon>rosids</taxon>
        <taxon>malvids</taxon>
        <taxon>Myrtales</taxon>
        <taxon>Lythraceae</taxon>
        <taxon>Punica</taxon>
    </lineage>
</organism>
<evidence type="ECO:0000313" key="1">
    <source>
        <dbReference type="EMBL" id="PKI60261.1"/>
    </source>
</evidence>
<dbReference type="AlphaFoldDB" id="A0A2I0JVE9"/>
<dbReference type="Proteomes" id="UP000233551">
    <property type="component" value="Unassembled WGS sequence"/>
</dbReference>
<name>A0A2I0JVE9_PUNGR</name>
<keyword evidence="2" id="KW-1185">Reference proteome</keyword>
<evidence type="ECO:0000313" key="2">
    <source>
        <dbReference type="Proteomes" id="UP000233551"/>
    </source>
</evidence>
<protein>
    <submittedName>
        <fullName evidence="1">Uncharacterized protein</fullName>
    </submittedName>
</protein>
<sequence>MASIQIDASRVLLQAMRSCLWSLKKKKGQLATIRMSLKKKKKKDQLTNVRKVCRGIAVD</sequence>
<proteinExistence type="predicted"/>
<comment type="caution">
    <text evidence="1">The sequence shown here is derived from an EMBL/GenBank/DDBJ whole genome shotgun (WGS) entry which is preliminary data.</text>
</comment>
<dbReference type="EMBL" id="PGOL01001170">
    <property type="protein sequence ID" value="PKI60261.1"/>
    <property type="molecule type" value="Genomic_DNA"/>
</dbReference>